<sequence>MVSKYDRPTLAGHAFHWPILILQFLCGVFILAFSAAVVAQHHGNTASAINYEVFLGIIILLWVFAIAGAPFLPILGQEMIRAPIDGVLMLLTLAGGIALATRLRVHSCRNDSYVDQPLFDGSANQCRLLQATCAFTWFSFAGFLVSFIGAAISFTSGAPATQRGSRKPRGPSTV</sequence>
<dbReference type="VEuPathDB" id="FungiDB:TAPDE_001915"/>
<evidence type="ECO:0000256" key="4">
    <source>
        <dbReference type="ARBA" id="ARBA00023136"/>
    </source>
</evidence>
<evidence type="ECO:0000256" key="1">
    <source>
        <dbReference type="ARBA" id="ARBA00004141"/>
    </source>
</evidence>
<dbReference type="PANTHER" id="PTHR28165:SF1">
    <property type="entry name" value="NON-CLASSICAL EXPORT PROTEIN 2-RELATED"/>
    <property type="match status" value="1"/>
</dbReference>
<name>R4X8P0_TAPDE</name>
<dbReference type="STRING" id="1097556.R4X8P0"/>
<keyword evidence="4 5" id="KW-0472">Membrane</keyword>
<dbReference type="GO" id="GO:0070941">
    <property type="term" value="P:eisosome assembly"/>
    <property type="evidence" value="ECO:0007669"/>
    <property type="project" value="TreeGrafter"/>
</dbReference>
<organism evidence="7 8">
    <name type="scientific">Taphrina deformans (strain PYCC 5710 / ATCC 11124 / CBS 356.35 / IMI 108563 / JCM 9778 / NBRC 8474)</name>
    <name type="common">Peach leaf curl fungus</name>
    <name type="synonym">Lalaria deformans</name>
    <dbReference type="NCBI Taxonomy" id="1097556"/>
    <lineage>
        <taxon>Eukaryota</taxon>
        <taxon>Fungi</taxon>
        <taxon>Dikarya</taxon>
        <taxon>Ascomycota</taxon>
        <taxon>Taphrinomycotina</taxon>
        <taxon>Taphrinomycetes</taxon>
        <taxon>Taphrinales</taxon>
        <taxon>Taphrinaceae</taxon>
        <taxon>Taphrina</taxon>
    </lineage>
</organism>
<dbReference type="Pfam" id="PF01284">
    <property type="entry name" value="MARVEL"/>
    <property type="match status" value="1"/>
</dbReference>
<dbReference type="InterPro" id="IPR052649">
    <property type="entry name" value="NCE102-like"/>
</dbReference>
<dbReference type="InterPro" id="IPR008253">
    <property type="entry name" value="Marvel"/>
</dbReference>
<keyword evidence="3 5" id="KW-1133">Transmembrane helix</keyword>
<dbReference type="PANTHER" id="PTHR28165">
    <property type="entry name" value="NON-CLASSICAL EXPORT PROTEIN 2-RELATED"/>
    <property type="match status" value="1"/>
</dbReference>
<evidence type="ECO:0000313" key="8">
    <source>
        <dbReference type="Proteomes" id="UP000013776"/>
    </source>
</evidence>
<keyword evidence="2 5" id="KW-0812">Transmembrane</keyword>
<dbReference type="OrthoDB" id="5423111at2759"/>
<dbReference type="GO" id="GO:0032126">
    <property type="term" value="C:eisosome"/>
    <property type="evidence" value="ECO:0007669"/>
    <property type="project" value="TreeGrafter"/>
</dbReference>
<dbReference type="GO" id="GO:0072659">
    <property type="term" value="P:protein localization to plasma membrane"/>
    <property type="evidence" value="ECO:0007669"/>
    <property type="project" value="TreeGrafter"/>
</dbReference>
<evidence type="ECO:0000256" key="5">
    <source>
        <dbReference type="SAM" id="Phobius"/>
    </source>
</evidence>
<comment type="subcellular location">
    <subcellularLocation>
        <location evidence="1">Membrane</location>
        <topology evidence="1">Multi-pass membrane protein</topology>
    </subcellularLocation>
</comment>
<feature type="domain" description="MARVEL" evidence="6">
    <location>
        <begin position="17"/>
        <end position="148"/>
    </location>
</feature>
<accession>R4X8P0</accession>
<dbReference type="eggNOG" id="ENOG502RZW2">
    <property type="taxonomic scope" value="Eukaryota"/>
</dbReference>
<comment type="caution">
    <text evidence="7">The sequence shown here is derived from an EMBL/GenBank/DDBJ whole genome shotgun (WGS) entry which is preliminary data.</text>
</comment>
<proteinExistence type="predicted"/>
<keyword evidence="8" id="KW-1185">Reference proteome</keyword>
<reference evidence="7 8" key="1">
    <citation type="journal article" date="2013" name="MBio">
        <title>Genome sequencing of the plant pathogen Taphrina deformans, the causal agent of peach leaf curl.</title>
        <authorList>
            <person name="Cisse O.H."/>
            <person name="Almeida J.M.G.C.F."/>
            <person name="Fonseca A."/>
            <person name="Kumar A.A."/>
            <person name="Salojaervi J."/>
            <person name="Overmyer K."/>
            <person name="Hauser P.M."/>
            <person name="Pagni M."/>
        </authorList>
    </citation>
    <scope>NUCLEOTIDE SEQUENCE [LARGE SCALE GENOMIC DNA]</scope>
    <source>
        <strain evidence="8">PYCC 5710 / ATCC 11124 / CBS 356.35 / IMI 108563 / JCM 9778 / NBRC 8474</strain>
    </source>
</reference>
<feature type="transmembrane region" description="Helical" evidence="5">
    <location>
        <begin position="137"/>
        <end position="160"/>
    </location>
</feature>
<protein>
    <submittedName>
        <fullName evidence="7">Non-classical export protein 2 homolog</fullName>
    </submittedName>
</protein>
<gene>
    <name evidence="7" type="ORF">TAPDE_001915</name>
</gene>
<dbReference type="AlphaFoldDB" id="R4X8P0"/>
<evidence type="ECO:0000259" key="6">
    <source>
        <dbReference type="Pfam" id="PF01284"/>
    </source>
</evidence>
<evidence type="ECO:0000256" key="2">
    <source>
        <dbReference type="ARBA" id="ARBA00022692"/>
    </source>
</evidence>
<evidence type="ECO:0000313" key="7">
    <source>
        <dbReference type="EMBL" id="CCG82004.1"/>
    </source>
</evidence>
<evidence type="ECO:0000256" key="3">
    <source>
        <dbReference type="ARBA" id="ARBA00022989"/>
    </source>
</evidence>
<feature type="transmembrane region" description="Helical" evidence="5">
    <location>
        <begin position="20"/>
        <end position="41"/>
    </location>
</feature>
<feature type="transmembrane region" description="Helical" evidence="5">
    <location>
        <begin position="53"/>
        <end position="75"/>
    </location>
</feature>
<dbReference type="Proteomes" id="UP000013776">
    <property type="component" value="Unassembled WGS sequence"/>
</dbReference>
<feature type="transmembrane region" description="Helical" evidence="5">
    <location>
        <begin position="87"/>
        <end position="105"/>
    </location>
</feature>
<dbReference type="EMBL" id="CAHR02000066">
    <property type="protein sequence ID" value="CCG82004.1"/>
    <property type="molecule type" value="Genomic_DNA"/>
</dbReference>
<dbReference type="GO" id="GO:0005886">
    <property type="term" value="C:plasma membrane"/>
    <property type="evidence" value="ECO:0007669"/>
    <property type="project" value="TreeGrafter"/>
</dbReference>